<dbReference type="KEGG" id="nta:107808912"/>
<evidence type="ECO:0000256" key="1">
    <source>
        <dbReference type="SAM" id="MobiDB-lite"/>
    </source>
</evidence>
<accession>A0A1S4BJ85</accession>
<feature type="compositionally biased region" description="Basic residues" evidence="1">
    <location>
        <begin position="211"/>
        <end position="230"/>
    </location>
</feature>
<protein>
    <recommendedName>
        <fullName evidence="2">DUF7746 domain-containing protein</fullName>
    </recommendedName>
</protein>
<organism evidence="3">
    <name type="scientific">Nicotiana tabacum</name>
    <name type="common">Common tobacco</name>
    <dbReference type="NCBI Taxonomy" id="4097"/>
    <lineage>
        <taxon>Eukaryota</taxon>
        <taxon>Viridiplantae</taxon>
        <taxon>Streptophyta</taxon>
        <taxon>Embryophyta</taxon>
        <taxon>Tracheophyta</taxon>
        <taxon>Spermatophyta</taxon>
        <taxon>Magnoliopsida</taxon>
        <taxon>eudicotyledons</taxon>
        <taxon>Gunneridae</taxon>
        <taxon>Pentapetalae</taxon>
        <taxon>asterids</taxon>
        <taxon>lamiids</taxon>
        <taxon>Solanales</taxon>
        <taxon>Solanaceae</taxon>
        <taxon>Nicotianoideae</taxon>
        <taxon>Nicotianeae</taxon>
        <taxon>Nicotiana</taxon>
    </lineage>
</organism>
<dbReference type="OrthoDB" id="1305700at2759"/>
<name>A0A1S4BJ85_TOBAC</name>
<feature type="domain" description="DUF7746" evidence="2">
    <location>
        <begin position="3"/>
        <end position="42"/>
    </location>
</feature>
<dbReference type="PANTHER" id="PTHR33054:SF9">
    <property type="entry name" value="CCHC-TYPE DOMAIN-CONTAINING PROTEIN"/>
    <property type="match status" value="1"/>
</dbReference>
<dbReference type="InterPro" id="IPR056648">
    <property type="entry name" value="DUF7746"/>
</dbReference>
<dbReference type="RefSeq" id="XP_016488958.1">
    <property type="nucleotide sequence ID" value="XM_016633472.1"/>
</dbReference>
<evidence type="ECO:0000313" key="3">
    <source>
        <dbReference type="RefSeq" id="XP_016488958.1"/>
    </source>
</evidence>
<feature type="region of interest" description="Disordered" evidence="1">
    <location>
        <begin position="209"/>
        <end position="266"/>
    </location>
</feature>
<dbReference type="AlphaFoldDB" id="A0A1S4BJ85"/>
<feature type="compositionally biased region" description="Basic residues" evidence="1">
    <location>
        <begin position="238"/>
        <end position="248"/>
    </location>
</feature>
<dbReference type="Pfam" id="PF22909">
    <property type="entry name" value="Caulimovir_coat_dom"/>
    <property type="match status" value="1"/>
</dbReference>
<proteinExistence type="predicted"/>
<dbReference type="PANTHER" id="PTHR33054">
    <property type="entry name" value="CCHC-TYPE DOMAIN-CONTAINING PROTEIN"/>
    <property type="match status" value="1"/>
</dbReference>
<dbReference type="PaxDb" id="4097-A0A1S4BJ85"/>
<dbReference type="Pfam" id="PF24925">
    <property type="entry name" value="DUF7746"/>
    <property type="match status" value="1"/>
</dbReference>
<reference evidence="3" key="1">
    <citation type="submission" date="2025-08" db="UniProtKB">
        <authorList>
            <consortium name="RefSeq"/>
        </authorList>
    </citation>
    <scope>IDENTIFICATION</scope>
</reference>
<evidence type="ECO:0000259" key="2">
    <source>
        <dbReference type="Pfam" id="PF24925"/>
    </source>
</evidence>
<sequence>MKGASDKYATTLIVSGFTRKLKNWWDNYLTEVNRNQILGATTIATIIKIESGVQVAEQEAREDTSATLIYCIAKHFIGEPKLFQDRSLELLNNLNCPKLTDFRWYKDMFIEKVMIREDCGSAFWKERFISGLPRLFAEKVRNKMKDRFNGLIPYDNLTYGDLISFINVTGLDLCTDLKIKSLIKKDMLQSKTELGSFCQDFDFKTIAAPSKRAKQHKKSSEKTKRRHKRQEKKEGTPKKRRFKRRSKKEHGDKYWSCGKTGHRANELPVTNNKKKKVNTLELDENIKEKLFAILEQNENSTSSSSSDESYSDSDNEMIKMVKLRLDKIEMENLTKEVLQAANKKETIGEYFTEDDNSKNDEESISGTSVAKITKVRAHSYHIPITLKKRKEELPG</sequence>
<gene>
    <name evidence="3" type="primary">LOC107808912</name>
</gene>